<proteinExistence type="predicted"/>
<evidence type="ECO:0000256" key="1">
    <source>
        <dbReference type="SAM" id="MobiDB-lite"/>
    </source>
</evidence>
<organism evidence="2 3">
    <name type="scientific">Eumeta variegata</name>
    <name type="common">Bagworm moth</name>
    <name type="synonym">Eumeta japonica</name>
    <dbReference type="NCBI Taxonomy" id="151549"/>
    <lineage>
        <taxon>Eukaryota</taxon>
        <taxon>Metazoa</taxon>
        <taxon>Ecdysozoa</taxon>
        <taxon>Arthropoda</taxon>
        <taxon>Hexapoda</taxon>
        <taxon>Insecta</taxon>
        <taxon>Pterygota</taxon>
        <taxon>Neoptera</taxon>
        <taxon>Endopterygota</taxon>
        <taxon>Lepidoptera</taxon>
        <taxon>Glossata</taxon>
        <taxon>Ditrysia</taxon>
        <taxon>Tineoidea</taxon>
        <taxon>Psychidae</taxon>
        <taxon>Oiketicinae</taxon>
        <taxon>Eumeta</taxon>
    </lineage>
</organism>
<comment type="caution">
    <text evidence="2">The sequence shown here is derived from an EMBL/GenBank/DDBJ whole genome shotgun (WGS) entry which is preliminary data.</text>
</comment>
<feature type="region of interest" description="Disordered" evidence="1">
    <location>
        <begin position="26"/>
        <end position="55"/>
    </location>
</feature>
<protein>
    <submittedName>
        <fullName evidence="2">Uncharacterized protein</fullName>
    </submittedName>
</protein>
<evidence type="ECO:0000313" key="2">
    <source>
        <dbReference type="EMBL" id="GBP65574.1"/>
    </source>
</evidence>
<accession>A0A4C1XSR2</accession>
<reference evidence="2 3" key="1">
    <citation type="journal article" date="2019" name="Commun. Biol.">
        <title>The bagworm genome reveals a unique fibroin gene that provides high tensile strength.</title>
        <authorList>
            <person name="Kono N."/>
            <person name="Nakamura H."/>
            <person name="Ohtoshi R."/>
            <person name="Tomita M."/>
            <person name="Numata K."/>
            <person name="Arakawa K."/>
        </authorList>
    </citation>
    <scope>NUCLEOTIDE SEQUENCE [LARGE SCALE GENOMIC DNA]</scope>
</reference>
<name>A0A4C1XSR2_EUMVA</name>
<dbReference type="EMBL" id="BGZK01000932">
    <property type="protein sequence ID" value="GBP65574.1"/>
    <property type="molecule type" value="Genomic_DNA"/>
</dbReference>
<sequence>MYGKGHWTSCWNYWAAVKRWFSRGDLRMRNPPTKSGRSSLPAAPPRAGRATGSSEVLCAPARSLRRRRRRRAGSTAHGTGVWFHLTLVEIPPEYSPMVRIEPGPSRRSRRAAPQML</sequence>
<dbReference type="AlphaFoldDB" id="A0A4C1XSR2"/>
<feature type="region of interest" description="Disordered" evidence="1">
    <location>
        <begin position="96"/>
        <end position="116"/>
    </location>
</feature>
<keyword evidence="3" id="KW-1185">Reference proteome</keyword>
<dbReference type="Proteomes" id="UP000299102">
    <property type="component" value="Unassembled WGS sequence"/>
</dbReference>
<evidence type="ECO:0000313" key="3">
    <source>
        <dbReference type="Proteomes" id="UP000299102"/>
    </source>
</evidence>
<gene>
    <name evidence="2" type="ORF">EVAR_87550_1</name>
</gene>
<feature type="compositionally biased region" description="Low complexity" evidence="1">
    <location>
        <begin position="35"/>
        <end position="53"/>
    </location>
</feature>